<accession>A0A7K1U6K8</accession>
<evidence type="ECO:0000256" key="1">
    <source>
        <dbReference type="ARBA" id="ARBA00004651"/>
    </source>
</evidence>
<evidence type="ECO:0000313" key="9">
    <source>
        <dbReference type="EMBL" id="MVT09980.1"/>
    </source>
</evidence>
<evidence type="ECO:0000256" key="4">
    <source>
        <dbReference type="ARBA" id="ARBA00022989"/>
    </source>
</evidence>
<dbReference type="Pfam" id="PF12704">
    <property type="entry name" value="MacB_PCD"/>
    <property type="match status" value="2"/>
</dbReference>
<organism evidence="9 10">
    <name type="scientific">Chitinophaga tropicalis</name>
    <dbReference type="NCBI Taxonomy" id="2683588"/>
    <lineage>
        <taxon>Bacteria</taxon>
        <taxon>Pseudomonadati</taxon>
        <taxon>Bacteroidota</taxon>
        <taxon>Chitinophagia</taxon>
        <taxon>Chitinophagales</taxon>
        <taxon>Chitinophagaceae</taxon>
        <taxon>Chitinophaga</taxon>
    </lineage>
</organism>
<proteinExistence type="predicted"/>
<keyword evidence="10" id="KW-1185">Reference proteome</keyword>
<evidence type="ECO:0000256" key="5">
    <source>
        <dbReference type="ARBA" id="ARBA00023136"/>
    </source>
</evidence>
<feature type="domain" description="MacB-like periplasmic core" evidence="8">
    <location>
        <begin position="464"/>
        <end position="619"/>
    </location>
</feature>
<reference evidence="9 10" key="1">
    <citation type="submission" date="2019-12" db="EMBL/GenBank/DDBJ databases">
        <title>Chitinophaga sp. strain ysch24 (GDMCC 1.1355), whole genome shotgun sequence.</title>
        <authorList>
            <person name="Zhang X."/>
        </authorList>
    </citation>
    <scope>NUCLEOTIDE SEQUENCE [LARGE SCALE GENOMIC DNA]</scope>
    <source>
        <strain evidence="10">ysch24</strain>
    </source>
</reference>
<feature type="transmembrane region" description="Helical" evidence="6">
    <location>
        <begin position="669"/>
        <end position="693"/>
    </location>
</feature>
<comment type="caution">
    <text evidence="9">The sequence shown here is derived from an EMBL/GenBank/DDBJ whole genome shotgun (WGS) entry which is preliminary data.</text>
</comment>
<dbReference type="InterPro" id="IPR025857">
    <property type="entry name" value="MacB_PCD"/>
</dbReference>
<sequence>MLSNYLKSAGRILWRNKMTTFISLAGLTTGIACFLLLATYILNELRYDRFHEKAGRIVFSTFHYKSANDPEAVNASETPTALVPTFKRELVEVEDGVRVYNLSYKNVLVKHGDRSFNEKKVLLADRSFFNIFTFRFLSGNSAIALNDPNSVVITSSTAKKYFGEEAPLGKTLTLNNKAWQVTGVIEDVPPYSQLKFDLLGSYSSLERSKEEIWHSANDLSYFLLKPGADRSIVQDKINSYVAERFKEVIGTGNKVWFELEPLTKVHLYSQAASGGNIKYIYILGSVAILLLLIACINFTNLMTAKSLERTQEIGVRKALGAVRRQLFWQFMIESALVTFLAMIAGILLSGVLLPYFNYFTGMELSLRSWNGWWLSVILAGLLLVITFVAGAWPAVVLAATRPVSSLYKRSGNITLRKVLVVFQFTVSIAFIIATIIAKRQLHFIKTKDTGLQRSQLIVLDKGGMEYDRLAYLKSELLQQPGVTGVTASYDSPVNVQGGYSLGAEDKPADFSLSVTAIPIEKDFVSVMGVNIAEGGNFTESDVQQVLLKGEERHYTFMLNETAAKAMGWNPAQAVGKRVNLNGRKGTIKAVLKDFNFVSLHHTIAPIVVFPEYDYLGKIFIKTSVADARPAIAGIEKKWKEVYPDQPFEYHFLDQEYNALYRSEQRTTDVLNIFSIVTIVVSCLGLFGLAVFIAQQRTKEIGIRKILGASVAGITLLISKDFMKLVGIAVVVASPLAWYAMHRWLQDFAYRTAISWWMFLVAGVIALLIALVSVSYQAVKAAMINPVKSLRMD</sequence>
<gene>
    <name evidence="9" type="ORF">GO493_17040</name>
</gene>
<feature type="transmembrane region" description="Helical" evidence="6">
    <location>
        <begin position="279"/>
        <end position="299"/>
    </location>
</feature>
<dbReference type="GO" id="GO:0005886">
    <property type="term" value="C:plasma membrane"/>
    <property type="evidence" value="ECO:0007669"/>
    <property type="project" value="UniProtKB-SubCell"/>
</dbReference>
<evidence type="ECO:0000259" key="7">
    <source>
        <dbReference type="Pfam" id="PF02687"/>
    </source>
</evidence>
<keyword evidence="2" id="KW-1003">Cell membrane</keyword>
<keyword evidence="3 6" id="KW-0812">Transmembrane</keyword>
<dbReference type="InterPro" id="IPR003838">
    <property type="entry name" value="ABC3_permease_C"/>
</dbReference>
<feature type="transmembrane region" description="Helical" evidence="6">
    <location>
        <begin position="372"/>
        <end position="397"/>
    </location>
</feature>
<feature type="domain" description="MacB-like periplasmic core" evidence="8">
    <location>
        <begin position="20"/>
        <end position="239"/>
    </location>
</feature>
<evidence type="ECO:0000256" key="2">
    <source>
        <dbReference type="ARBA" id="ARBA00022475"/>
    </source>
</evidence>
<dbReference type="PROSITE" id="PS51257">
    <property type="entry name" value="PROKAR_LIPOPROTEIN"/>
    <property type="match status" value="1"/>
</dbReference>
<feature type="transmembrane region" description="Helical" evidence="6">
    <location>
        <begin position="752"/>
        <end position="773"/>
    </location>
</feature>
<evidence type="ECO:0000313" key="10">
    <source>
        <dbReference type="Proteomes" id="UP000461730"/>
    </source>
</evidence>
<keyword evidence="4 6" id="KW-1133">Transmembrane helix</keyword>
<dbReference type="PANTHER" id="PTHR30572">
    <property type="entry name" value="MEMBRANE COMPONENT OF TRANSPORTER-RELATED"/>
    <property type="match status" value="1"/>
</dbReference>
<feature type="domain" description="ABC3 transporter permease C-terminal" evidence="7">
    <location>
        <begin position="285"/>
        <end position="397"/>
    </location>
</feature>
<dbReference type="Pfam" id="PF02687">
    <property type="entry name" value="FtsX"/>
    <property type="match status" value="2"/>
</dbReference>
<evidence type="ECO:0000259" key="8">
    <source>
        <dbReference type="Pfam" id="PF12704"/>
    </source>
</evidence>
<dbReference type="AlphaFoldDB" id="A0A7K1U6K8"/>
<evidence type="ECO:0000256" key="3">
    <source>
        <dbReference type="ARBA" id="ARBA00022692"/>
    </source>
</evidence>
<name>A0A7K1U6K8_9BACT</name>
<evidence type="ECO:0000256" key="6">
    <source>
        <dbReference type="SAM" id="Phobius"/>
    </source>
</evidence>
<dbReference type="RefSeq" id="WP_157307429.1">
    <property type="nucleotide sequence ID" value="NZ_WRXN01000007.1"/>
</dbReference>
<dbReference type="EMBL" id="WRXN01000007">
    <property type="protein sequence ID" value="MVT09980.1"/>
    <property type="molecule type" value="Genomic_DNA"/>
</dbReference>
<dbReference type="InterPro" id="IPR050250">
    <property type="entry name" value="Macrolide_Exporter_MacB"/>
</dbReference>
<feature type="transmembrane region" description="Helical" evidence="6">
    <location>
        <begin position="326"/>
        <end position="352"/>
    </location>
</feature>
<dbReference type="PANTHER" id="PTHR30572:SF18">
    <property type="entry name" value="ABC-TYPE MACROLIDE FAMILY EXPORT SYSTEM PERMEASE COMPONENT 2"/>
    <property type="match status" value="1"/>
</dbReference>
<comment type="subcellular location">
    <subcellularLocation>
        <location evidence="1">Cell membrane</location>
        <topology evidence="1">Multi-pass membrane protein</topology>
    </subcellularLocation>
</comment>
<feature type="transmembrane region" description="Helical" evidence="6">
    <location>
        <begin position="418"/>
        <end position="437"/>
    </location>
</feature>
<feature type="transmembrane region" description="Helical" evidence="6">
    <location>
        <begin position="21"/>
        <end position="42"/>
    </location>
</feature>
<feature type="transmembrane region" description="Helical" evidence="6">
    <location>
        <begin position="721"/>
        <end position="740"/>
    </location>
</feature>
<feature type="domain" description="ABC3 transporter permease C-terminal" evidence="7">
    <location>
        <begin position="671"/>
        <end position="785"/>
    </location>
</feature>
<protein>
    <submittedName>
        <fullName evidence="9">FtsX-like permease family protein</fullName>
    </submittedName>
</protein>
<dbReference type="GO" id="GO:0022857">
    <property type="term" value="F:transmembrane transporter activity"/>
    <property type="evidence" value="ECO:0007669"/>
    <property type="project" value="TreeGrafter"/>
</dbReference>
<dbReference type="Proteomes" id="UP000461730">
    <property type="component" value="Unassembled WGS sequence"/>
</dbReference>
<keyword evidence="5 6" id="KW-0472">Membrane</keyword>